<keyword evidence="2" id="KW-1185">Reference proteome</keyword>
<accession>A0AAJ7S5R5</accession>
<evidence type="ECO:0000313" key="3">
    <source>
        <dbReference type="RefSeq" id="XP_026671909.1"/>
    </source>
</evidence>
<dbReference type="GeneID" id="113464705"/>
<dbReference type="KEGG" id="ccal:113464705"/>
<reference evidence="3" key="1">
    <citation type="submission" date="2025-08" db="UniProtKB">
        <authorList>
            <consortium name="RefSeq"/>
        </authorList>
    </citation>
    <scope>IDENTIFICATION</scope>
    <source>
        <tissue evidence="3">Whole body</tissue>
    </source>
</reference>
<evidence type="ECO:0000313" key="2">
    <source>
        <dbReference type="Proteomes" id="UP000694925"/>
    </source>
</evidence>
<gene>
    <name evidence="3" type="primary">LOC113464705</name>
</gene>
<evidence type="ECO:0000256" key="1">
    <source>
        <dbReference type="SAM" id="Phobius"/>
    </source>
</evidence>
<feature type="transmembrane region" description="Helical" evidence="1">
    <location>
        <begin position="150"/>
        <end position="168"/>
    </location>
</feature>
<keyword evidence="1" id="KW-0812">Transmembrane</keyword>
<feature type="transmembrane region" description="Helical" evidence="1">
    <location>
        <begin position="174"/>
        <end position="195"/>
    </location>
</feature>
<keyword evidence="1" id="KW-0472">Membrane</keyword>
<keyword evidence="1" id="KW-1133">Transmembrane helix</keyword>
<organism evidence="2 3">
    <name type="scientific">Ceratina calcarata</name>
    <dbReference type="NCBI Taxonomy" id="156304"/>
    <lineage>
        <taxon>Eukaryota</taxon>
        <taxon>Metazoa</taxon>
        <taxon>Ecdysozoa</taxon>
        <taxon>Arthropoda</taxon>
        <taxon>Hexapoda</taxon>
        <taxon>Insecta</taxon>
        <taxon>Pterygota</taxon>
        <taxon>Neoptera</taxon>
        <taxon>Endopterygota</taxon>
        <taxon>Hymenoptera</taxon>
        <taxon>Apocrita</taxon>
        <taxon>Aculeata</taxon>
        <taxon>Apoidea</taxon>
        <taxon>Anthophila</taxon>
        <taxon>Apidae</taxon>
        <taxon>Ceratina</taxon>
        <taxon>Zadontomerus</taxon>
    </lineage>
</organism>
<dbReference type="AlphaFoldDB" id="A0AAJ7S5R5"/>
<proteinExistence type="predicted"/>
<sequence length="208" mass="23918">MSCCKRKEEFELYFDNHCAEDDDNCKKCSVDETPYCLCRSVGGYPNPTNCNTARPPPTVTINLEPCQCAEEIEWNCYTPPKPSCKWLNNFCELRRQWSNHARQQNCKCCNCKPRINMTHSVMNILNIDNAIRSASHTCKCKYNNGMKKEMTYYCSFIYYIGSIGYTSLVPGPLAMVSFILLILLTIGLSSSLTIYKHLYFKTCLKHCD</sequence>
<protein>
    <submittedName>
        <fullName evidence="3">Uncharacterized protein LOC113464705 isoform X1</fullName>
    </submittedName>
</protein>
<dbReference type="Proteomes" id="UP000694925">
    <property type="component" value="Unplaced"/>
</dbReference>
<dbReference type="RefSeq" id="XP_026671909.1">
    <property type="nucleotide sequence ID" value="XM_026816108.1"/>
</dbReference>
<name>A0AAJ7S5R5_9HYME</name>